<dbReference type="SMART" id="SM00365">
    <property type="entry name" value="LRR_SD22"/>
    <property type="match status" value="6"/>
</dbReference>
<dbReference type="PROSITE" id="PS51450">
    <property type="entry name" value="LRR"/>
    <property type="match status" value="1"/>
</dbReference>
<keyword evidence="9" id="KW-0677">Repeat</keyword>
<keyword evidence="4" id="KW-1003">Cell membrane</keyword>
<evidence type="ECO:0000256" key="10">
    <source>
        <dbReference type="ARBA" id="ARBA00022989"/>
    </source>
</evidence>
<dbReference type="InterPro" id="IPR001611">
    <property type="entry name" value="Leu-rich_rpt"/>
</dbReference>
<accession>A0A8J5RNM6</accession>
<comment type="subcellular location">
    <subcellularLocation>
        <location evidence="1">Cell membrane</location>
        <topology evidence="1">Single-pass type I membrane protein</topology>
    </subcellularLocation>
</comment>
<comment type="caution">
    <text evidence="17">The sequence shown here is derived from an EMBL/GenBank/DDBJ whole genome shotgun (WGS) entry which is preliminary data.</text>
</comment>
<dbReference type="InterPro" id="IPR055414">
    <property type="entry name" value="LRR_R13L4/SHOC2-like"/>
</dbReference>
<reference evidence="17" key="1">
    <citation type="journal article" date="2021" name="bioRxiv">
        <title>Whole Genome Assembly and Annotation of Northern Wild Rice, Zizania palustris L., Supports a Whole Genome Duplication in the Zizania Genus.</title>
        <authorList>
            <person name="Haas M."/>
            <person name="Kono T."/>
            <person name="Macchietto M."/>
            <person name="Millas R."/>
            <person name="McGilp L."/>
            <person name="Shao M."/>
            <person name="Duquette J."/>
            <person name="Hirsch C.N."/>
            <person name="Kimball J."/>
        </authorList>
    </citation>
    <scope>NUCLEOTIDE SEQUENCE</scope>
    <source>
        <tissue evidence="17">Fresh leaf tissue</tissue>
    </source>
</reference>
<comment type="similarity">
    <text evidence="2">Belongs to the RLP family.</text>
</comment>
<evidence type="ECO:0000256" key="2">
    <source>
        <dbReference type="ARBA" id="ARBA00009592"/>
    </source>
</evidence>
<keyword evidence="18" id="KW-1185">Reference proteome</keyword>
<dbReference type="Pfam" id="PF00560">
    <property type="entry name" value="LRR_1"/>
    <property type="match status" value="3"/>
</dbReference>
<dbReference type="InterPro" id="IPR003591">
    <property type="entry name" value="Leu-rich_rpt_typical-subtyp"/>
</dbReference>
<dbReference type="AlphaFoldDB" id="A0A8J5RNM6"/>
<comment type="catalytic activity">
    <reaction evidence="13">
        <text>L-threonyl-[protein] + ATP = O-phospho-L-threonyl-[protein] + ADP + H(+)</text>
        <dbReference type="Rhea" id="RHEA:46608"/>
        <dbReference type="Rhea" id="RHEA-COMP:11060"/>
        <dbReference type="Rhea" id="RHEA-COMP:11605"/>
        <dbReference type="ChEBI" id="CHEBI:15378"/>
        <dbReference type="ChEBI" id="CHEBI:30013"/>
        <dbReference type="ChEBI" id="CHEBI:30616"/>
        <dbReference type="ChEBI" id="CHEBI:61977"/>
        <dbReference type="ChEBI" id="CHEBI:456216"/>
        <dbReference type="EC" id="2.7.11.1"/>
    </reaction>
</comment>
<evidence type="ECO:0000256" key="4">
    <source>
        <dbReference type="ARBA" id="ARBA00022475"/>
    </source>
</evidence>
<evidence type="ECO:0000256" key="15">
    <source>
        <dbReference type="SAM" id="Phobius"/>
    </source>
</evidence>
<proteinExistence type="inferred from homology"/>
<protein>
    <recommendedName>
        <fullName evidence="3">non-specific serine/threonine protein kinase</fullName>
        <ecNumber evidence="3">2.7.11.1</ecNumber>
    </recommendedName>
</protein>
<dbReference type="Proteomes" id="UP000729402">
    <property type="component" value="Unassembled WGS sequence"/>
</dbReference>
<dbReference type="OrthoDB" id="685205at2759"/>
<evidence type="ECO:0000256" key="8">
    <source>
        <dbReference type="ARBA" id="ARBA00022729"/>
    </source>
</evidence>
<evidence type="ECO:0000313" key="18">
    <source>
        <dbReference type="Proteomes" id="UP000729402"/>
    </source>
</evidence>
<evidence type="ECO:0000256" key="14">
    <source>
        <dbReference type="ARBA" id="ARBA00048679"/>
    </source>
</evidence>
<dbReference type="EMBL" id="JAAALK010000288">
    <property type="protein sequence ID" value="KAG8053368.1"/>
    <property type="molecule type" value="Genomic_DNA"/>
</dbReference>
<name>A0A8J5RNM6_ZIZPA</name>
<evidence type="ECO:0000313" key="17">
    <source>
        <dbReference type="EMBL" id="KAG8053368.1"/>
    </source>
</evidence>
<reference evidence="17" key="2">
    <citation type="submission" date="2021-02" db="EMBL/GenBank/DDBJ databases">
        <authorList>
            <person name="Kimball J.A."/>
            <person name="Haas M.W."/>
            <person name="Macchietto M."/>
            <person name="Kono T."/>
            <person name="Duquette J."/>
            <person name="Shao M."/>
        </authorList>
    </citation>
    <scope>NUCLEOTIDE SEQUENCE</scope>
    <source>
        <tissue evidence="17">Fresh leaf tissue</tissue>
    </source>
</reference>
<keyword evidence="7 15" id="KW-0812">Transmembrane</keyword>
<evidence type="ECO:0000256" key="13">
    <source>
        <dbReference type="ARBA" id="ARBA00047899"/>
    </source>
</evidence>
<gene>
    <name evidence="17" type="ORF">GUJ93_ZPchr0001g32277</name>
</gene>
<dbReference type="GO" id="GO:0005886">
    <property type="term" value="C:plasma membrane"/>
    <property type="evidence" value="ECO:0007669"/>
    <property type="project" value="UniProtKB-SubCell"/>
</dbReference>
<evidence type="ECO:0000256" key="11">
    <source>
        <dbReference type="ARBA" id="ARBA00023136"/>
    </source>
</evidence>
<evidence type="ECO:0000256" key="7">
    <source>
        <dbReference type="ARBA" id="ARBA00022692"/>
    </source>
</evidence>
<feature type="domain" description="Disease resistance R13L4/SHOC-2-like LRR" evidence="16">
    <location>
        <begin position="299"/>
        <end position="512"/>
    </location>
</feature>
<keyword evidence="6" id="KW-0433">Leucine-rich repeat</keyword>
<keyword evidence="11 15" id="KW-0472">Membrane</keyword>
<evidence type="ECO:0000256" key="1">
    <source>
        <dbReference type="ARBA" id="ARBA00004251"/>
    </source>
</evidence>
<feature type="transmembrane region" description="Helical" evidence="15">
    <location>
        <begin position="1011"/>
        <end position="1034"/>
    </location>
</feature>
<evidence type="ECO:0000256" key="5">
    <source>
        <dbReference type="ARBA" id="ARBA00022527"/>
    </source>
</evidence>
<keyword evidence="5" id="KW-0723">Serine/threonine-protein kinase</keyword>
<evidence type="ECO:0000256" key="9">
    <source>
        <dbReference type="ARBA" id="ARBA00022737"/>
    </source>
</evidence>
<keyword evidence="5" id="KW-0418">Kinase</keyword>
<comment type="catalytic activity">
    <reaction evidence="14">
        <text>L-seryl-[protein] + ATP = O-phospho-L-seryl-[protein] + ADP + H(+)</text>
        <dbReference type="Rhea" id="RHEA:17989"/>
        <dbReference type="Rhea" id="RHEA-COMP:9863"/>
        <dbReference type="Rhea" id="RHEA-COMP:11604"/>
        <dbReference type="ChEBI" id="CHEBI:15378"/>
        <dbReference type="ChEBI" id="CHEBI:29999"/>
        <dbReference type="ChEBI" id="CHEBI:30616"/>
        <dbReference type="ChEBI" id="CHEBI:83421"/>
        <dbReference type="ChEBI" id="CHEBI:456216"/>
        <dbReference type="EC" id="2.7.11.1"/>
    </reaction>
</comment>
<keyword evidence="8" id="KW-0732">Signal</keyword>
<organism evidence="17 18">
    <name type="scientific">Zizania palustris</name>
    <name type="common">Northern wild rice</name>
    <dbReference type="NCBI Taxonomy" id="103762"/>
    <lineage>
        <taxon>Eukaryota</taxon>
        <taxon>Viridiplantae</taxon>
        <taxon>Streptophyta</taxon>
        <taxon>Embryophyta</taxon>
        <taxon>Tracheophyta</taxon>
        <taxon>Spermatophyta</taxon>
        <taxon>Magnoliopsida</taxon>
        <taxon>Liliopsida</taxon>
        <taxon>Poales</taxon>
        <taxon>Poaceae</taxon>
        <taxon>BOP clade</taxon>
        <taxon>Oryzoideae</taxon>
        <taxon>Oryzeae</taxon>
        <taxon>Zizaniinae</taxon>
        <taxon>Zizania</taxon>
    </lineage>
</organism>
<dbReference type="Pfam" id="PF13855">
    <property type="entry name" value="LRR_8"/>
    <property type="match status" value="2"/>
</dbReference>
<keyword evidence="5" id="KW-0808">Transferase</keyword>
<dbReference type="InterPro" id="IPR046956">
    <property type="entry name" value="RLP23-like"/>
</dbReference>
<keyword evidence="10 15" id="KW-1133">Transmembrane helix</keyword>
<dbReference type="PANTHER" id="PTHR48061">
    <property type="entry name" value="LEUCINE-RICH REPEAT RECEPTOR PROTEIN KINASE EMS1-LIKE-RELATED"/>
    <property type="match status" value="1"/>
</dbReference>
<evidence type="ECO:0000256" key="6">
    <source>
        <dbReference type="ARBA" id="ARBA00022614"/>
    </source>
</evidence>
<dbReference type="Pfam" id="PF23598">
    <property type="entry name" value="LRR_14"/>
    <property type="match status" value="1"/>
</dbReference>
<dbReference type="GO" id="GO:0004674">
    <property type="term" value="F:protein serine/threonine kinase activity"/>
    <property type="evidence" value="ECO:0007669"/>
    <property type="project" value="UniProtKB-KW"/>
</dbReference>
<dbReference type="SMART" id="SM00369">
    <property type="entry name" value="LRR_TYP"/>
    <property type="match status" value="8"/>
</dbReference>
<dbReference type="PANTHER" id="PTHR48061:SF44">
    <property type="entry name" value="LEUCINE-RICH REPEAT-CONTAINING N-TERMINAL PLANT-TYPE DOMAIN-CONTAINING PROTEIN"/>
    <property type="match status" value="1"/>
</dbReference>
<sequence length="1042" mass="116367">MVSGLVISLDLSELNLRSRRLDPALFDLTSLRNLNLAYNDFTGVRLPESGFERLTDLLHLNFSRSGVSGQIPLEIARLKKLVTLDFSGNSRLYFLESSFQTILSNLSNLRELHLDWVDIRSGGSNWSVVLAQNVPKLEILSLSQCGISGSIHSSFSRLRSLKMINLGDNWGLTGKVPEFFAELSSLSILDLSVNHFEGQFPTKIFQLKSLRTLDVSDNPSLSVNLPDFPDGNSLETLNLAWTNLSYHMTSSFVNLKSLKSLCINTAGTSKELPSLIGELPSLTELQLFGSYLGWEKPVLSWVGNLMQLTDLTLFLYDFSQSAPSWIGNLTNLAHLKMWDCNMSMPIPNQIGNLAKLTSLEIAGSDFFGQQIPLWIGNLTKLTRLEIFDCGCSGSIPSTIGNLTRLEELDITYNMELNGTIPRSLFALPRLKNIYLENNQLSGSLEEMLVPLSSSLSHILLKNNQLTDPIPKSFFQLTNLEYLSLESNKLTCTIEFSSIWRLKSLYFLSLSNNLISLTDDEGETVPLPLPNINYLHLASCSLTKLPVALRYLEALLELDLSSNQISGVIPSWIWENWKGHLQILNLSSNMFTTLEKSPSLVNMTYLYLLDLSFNRLEGSIPIVTTSIEVALDYSNNYFSSIVHNFGIYIENATYINFSNNKLSDHVPSSICNASKLIILDISSNNFSGSVLPCLTESVRLRVLRLRENKFHGVLPENIKEGCKLQSIDVNGNQIEGKLPRSLSHCRDLELLDVGNNKIVGSFPFWLGILPNLRVLVLRSNKLNGTIRGLQGGYQKNGDHFTRLQIVDLASNNFTGNIYSEWFEHLQSMMKNIKNEEEILEYSTNATINGLYRDIITITYKSNSVMITKILTTFKVIDFSDNAFGGPIPKSLGKLVLLHGLNLSYNVFTGQIPSQLSSLTQLESLDLSWNKLSGEIPYELTSLTYLGSLNLSYNNLTGRIPQGNQFWSFPNSSFEGNVHLCGMTLSKQCDTPGSTSASASDHSEPNGLWQDRLYAILLFTFTGLGFGMGFALAVMFESLWNHKQ</sequence>
<evidence type="ECO:0000256" key="3">
    <source>
        <dbReference type="ARBA" id="ARBA00012513"/>
    </source>
</evidence>
<dbReference type="EC" id="2.7.11.1" evidence="3"/>
<evidence type="ECO:0000259" key="16">
    <source>
        <dbReference type="Pfam" id="PF23598"/>
    </source>
</evidence>
<evidence type="ECO:0000256" key="12">
    <source>
        <dbReference type="ARBA" id="ARBA00023180"/>
    </source>
</evidence>
<keyword evidence="12" id="KW-0325">Glycoprotein</keyword>
<dbReference type="FunFam" id="3.80.10.10:FF:000095">
    <property type="entry name" value="LRR receptor-like serine/threonine-protein kinase GSO1"/>
    <property type="match status" value="2"/>
</dbReference>